<accession>A0ABS4IU14</accession>
<comment type="caution">
    <text evidence="9">The sequence shown here is derived from an EMBL/GenBank/DDBJ whole genome shotgun (WGS) entry which is preliminary data.</text>
</comment>
<dbReference type="PANTHER" id="PTHR43744:SF9">
    <property type="entry name" value="POLYGALACTURONAN_RHAMNOGALACTURONAN TRANSPORT SYSTEM PERMEASE PROTEIN YTCP"/>
    <property type="match status" value="1"/>
</dbReference>
<dbReference type="CDD" id="cd06261">
    <property type="entry name" value="TM_PBP2"/>
    <property type="match status" value="1"/>
</dbReference>
<name>A0ABS4IU14_9BACL</name>
<dbReference type="InterPro" id="IPR035906">
    <property type="entry name" value="MetI-like_sf"/>
</dbReference>
<feature type="transmembrane region" description="Helical" evidence="7">
    <location>
        <begin position="71"/>
        <end position="100"/>
    </location>
</feature>
<keyword evidence="4 7" id="KW-0812">Transmembrane</keyword>
<evidence type="ECO:0000256" key="2">
    <source>
        <dbReference type="ARBA" id="ARBA00022448"/>
    </source>
</evidence>
<evidence type="ECO:0000313" key="9">
    <source>
        <dbReference type="EMBL" id="MBP1991073.1"/>
    </source>
</evidence>
<feature type="transmembrane region" description="Helical" evidence="7">
    <location>
        <begin position="143"/>
        <end position="164"/>
    </location>
</feature>
<evidence type="ECO:0000256" key="5">
    <source>
        <dbReference type="ARBA" id="ARBA00022989"/>
    </source>
</evidence>
<evidence type="ECO:0000256" key="1">
    <source>
        <dbReference type="ARBA" id="ARBA00004651"/>
    </source>
</evidence>
<dbReference type="RefSeq" id="WP_209971820.1">
    <property type="nucleotide sequence ID" value="NZ_JAGGLB010000007.1"/>
</dbReference>
<evidence type="ECO:0000256" key="4">
    <source>
        <dbReference type="ARBA" id="ARBA00022692"/>
    </source>
</evidence>
<feature type="transmembrane region" description="Helical" evidence="7">
    <location>
        <begin position="112"/>
        <end position="131"/>
    </location>
</feature>
<gene>
    <name evidence="9" type="ORF">J2Z66_002680</name>
</gene>
<evidence type="ECO:0000259" key="8">
    <source>
        <dbReference type="PROSITE" id="PS50928"/>
    </source>
</evidence>
<reference evidence="9 10" key="1">
    <citation type="submission" date="2021-03" db="EMBL/GenBank/DDBJ databases">
        <title>Genomic Encyclopedia of Type Strains, Phase IV (KMG-IV): sequencing the most valuable type-strain genomes for metagenomic binning, comparative biology and taxonomic classification.</title>
        <authorList>
            <person name="Goeker M."/>
        </authorList>
    </citation>
    <scope>NUCLEOTIDE SEQUENCE [LARGE SCALE GENOMIC DNA]</scope>
    <source>
        <strain evidence="9 10">DSM 26048</strain>
    </source>
</reference>
<feature type="transmembrane region" description="Helical" evidence="7">
    <location>
        <begin position="261"/>
        <end position="279"/>
    </location>
</feature>
<comment type="similarity">
    <text evidence="7">Belongs to the binding-protein-dependent transport system permease family.</text>
</comment>
<feature type="domain" description="ABC transmembrane type-1" evidence="8">
    <location>
        <begin position="71"/>
        <end position="276"/>
    </location>
</feature>
<keyword evidence="10" id="KW-1185">Reference proteome</keyword>
<dbReference type="Gene3D" id="1.10.3720.10">
    <property type="entry name" value="MetI-like"/>
    <property type="match status" value="1"/>
</dbReference>
<keyword evidence="3" id="KW-1003">Cell membrane</keyword>
<comment type="subcellular location">
    <subcellularLocation>
        <location evidence="1 7">Cell membrane</location>
        <topology evidence="1 7">Multi-pass membrane protein</topology>
    </subcellularLocation>
</comment>
<evidence type="ECO:0000256" key="3">
    <source>
        <dbReference type="ARBA" id="ARBA00022475"/>
    </source>
</evidence>
<organism evidence="9 10">
    <name type="scientific">Paenibacillus eucommiae</name>
    <dbReference type="NCBI Taxonomy" id="1355755"/>
    <lineage>
        <taxon>Bacteria</taxon>
        <taxon>Bacillati</taxon>
        <taxon>Bacillota</taxon>
        <taxon>Bacilli</taxon>
        <taxon>Bacillales</taxon>
        <taxon>Paenibacillaceae</taxon>
        <taxon>Paenibacillus</taxon>
    </lineage>
</organism>
<evidence type="ECO:0000313" key="10">
    <source>
        <dbReference type="Proteomes" id="UP001519287"/>
    </source>
</evidence>
<evidence type="ECO:0000256" key="6">
    <source>
        <dbReference type="ARBA" id="ARBA00023136"/>
    </source>
</evidence>
<dbReference type="Pfam" id="PF00528">
    <property type="entry name" value="BPD_transp_1"/>
    <property type="match status" value="1"/>
</dbReference>
<proteinExistence type="inferred from homology"/>
<evidence type="ECO:0000256" key="7">
    <source>
        <dbReference type="RuleBase" id="RU363032"/>
    </source>
</evidence>
<keyword evidence="5 7" id="KW-1133">Transmembrane helix</keyword>
<dbReference type="InterPro" id="IPR000515">
    <property type="entry name" value="MetI-like"/>
</dbReference>
<keyword evidence="2 7" id="KW-0813">Transport</keyword>
<feature type="transmembrane region" description="Helical" evidence="7">
    <location>
        <begin position="185"/>
        <end position="207"/>
    </location>
</feature>
<protein>
    <submittedName>
        <fullName evidence="9">Aldouronate transport system permease protein</fullName>
    </submittedName>
</protein>
<sequence length="294" mass="32826">MVVKTDFSRKLFIIANYAFLLAISLLCLLPLIHILAISLSSSSVADAGLVKLWPVKFNVSAYEYVLQNKQFLHSLFISVKRVLLGTSLNMLLTIMAAYPLSKEVSAFKMRTVYVWLFFLTILFGGGLIPTYMVVQSTGLIDSIWALVIPGAVPVFSVILMLNFYRNLPKELEESAFIDGASHYTILWKIFVPLSVPAIATLTLFSIVSHWNAWFDGIIYMNSFDKYPLQSYLQKAVIQKDPSSLSSIDQKLLKEISSKTMSAAQLFLGALPILLVYPFLQRFFISGIALGSVKG</sequence>
<dbReference type="PANTHER" id="PTHR43744">
    <property type="entry name" value="ABC TRANSPORTER PERMEASE PROTEIN MG189-RELATED-RELATED"/>
    <property type="match status" value="1"/>
</dbReference>
<dbReference type="EMBL" id="JAGGLB010000007">
    <property type="protein sequence ID" value="MBP1991073.1"/>
    <property type="molecule type" value="Genomic_DNA"/>
</dbReference>
<dbReference type="Proteomes" id="UP001519287">
    <property type="component" value="Unassembled WGS sequence"/>
</dbReference>
<keyword evidence="6 7" id="KW-0472">Membrane</keyword>
<dbReference type="PROSITE" id="PS50928">
    <property type="entry name" value="ABC_TM1"/>
    <property type="match status" value="1"/>
</dbReference>
<dbReference type="SUPFAM" id="SSF161098">
    <property type="entry name" value="MetI-like"/>
    <property type="match status" value="1"/>
</dbReference>